<evidence type="ECO:0000313" key="3">
    <source>
        <dbReference type="Proteomes" id="UP000184048"/>
    </source>
</evidence>
<sequence>MKSATLVCIFFFLALFSSAQKLTQYFDWNWKSTDASNARYYSVIEQKDGLWRRKDYFASTGRLQMDGAYTDTSYKTPQGEFHYYHANGILQAVGNYEKGSREGLWLSYHYNGMMSDSAFHVRGNPVGNRKMWYPNGYLMDSVVWQTDGSGVMVSWFDNGVPAAAGRFVNFQHDGKWRYFHRNGQTSSVEIYDHGKLVSRQYYTETGAAIKDTSCTDKEASFPGGPKAWMKYLSKSVYFPSQWKFDTPGQAVVTVDWYIDEEGNITDPFVSIPLHPEFDKIALNAFYKAPKWIPARSHGRYVKSFHRQPITFSQEE</sequence>
<reference evidence="2 3" key="1">
    <citation type="submission" date="2016-11" db="EMBL/GenBank/DDBJ databases">
        <authorList>
            <person name="Jaros S."/>
            <person name="Januszkiewicz K."/>
            <person name="Wedrychowicz H."/>
        </authorList>
    </citation>
    <scope>NUCLEOTIDE SEQUENCE [LARGE SCALE GENOMIC DNA]</scope>
    <source>
        <strain evidence="2 3">DSM 18119</strain>
    </source>
</reference>
<evidence type="ECO:0000256" key="1">
    <source>
        <dbReference type="SAM" id="SignalP"/>
    </source>
</evidence>
<organism evidence="2 3">
    <name type="scientific">Flavisolibacter ginsengisoli DSM 18119</name>
    <dbReference type="NCBI Taxonomy" id="1121884"/>
    <lineage>
        <taxon>Bacteria</taxon>
        <taxon>Pseudomonadati</taxon>
        <taxon>Bacteroidota</taxon>
        <taxon>Chitinophagia</taxon>
        <taxon>Chitinophagales</taxon>
        <taxon>Chitinophagaceae</taxon>
        <taxon>Flavisolibacter</taxon>
    </lineage>
</organism>
<dbReference type="OrthoDB" id="1524045at2"/>
<dbReference type="AlphaFoldDB" id="A0A1M4SF35"/>
<dbReference type="RefSeq" id="WP_072833273.1">
    <property type="nucleotide sequence ID" value="NZ_FQUU01000001.1"/>
</dbReference>
<dbReference type="SUPFAM" id="SSF74653">
    <property type="entry name" value="TolA/TonB C-terminal domain"/>
    <property type="match status" value="1"/>
</dbReference>
<accession>A0A1M4SF35</accession>
<dbReference type="STRING" id="1121884.SAMN02745131_00088"/>
<dbReference type="Proteomes" id="UP000184048">
    <property type="component" value="Unassembled WGS sequence"/>
</dbReference>
<evidence type="ECO:0000313" key="2">
    <source>
        <dbReference type="EMBL" id="SHE30607.1"/>
    </source>
</evidence>
<feature type="chain" id="PRO_5012273839" evidence="1">
    <location>
        <begin position="20"/>
        <end position="315"/>
    </location>
</feature>
<dbReference type="SUPFAM" id="SSF82185">
    <property type="entry name" value="Histone H3 K4-specific methyltransferase SET7/9 N-terminal domain"/>
    <property type="match status" value="1"/>
</dbReference>
<dbReference type="Gene3D" id="3.90.930.1">
    <property type="match status" value="2"/>
</dbReference>
<dbReference type="EMBL" id="FQUU01000001">
    <property type="protein sequence ID" value="SHE30607.1"/>
    <property type="molecule type" value="Genomic_DNA"/>
</dbReference>
<keyword evidence="1" id="KW-0732">Signal</keyword>
<feature type="signal peptide" evidence="1">
    <location>
        <begin position="1"/>
        <end position="19"/>
    </location>
</feature>
<gene>
    <name evidence="2" type="ORF">SAMN02745131_00088</name>
</gene>
<name>A0A1M4SF35_9BACT</name>
<dbReference type="Gene3D" id="3.30.1150.10">
    <property type="match status" value="1"/>
</dbReference>
<proteinExistence type="predicted"/>
<protein>
    <submittedName>
        <fullName evidence="2">TonB protein C-terminal</fullName>
    </submittedName>
</protein>
<keyword evidence="3" id="KW-1185">Reference proteome</keyword>